<name>A0A822V205_AGRTU</name>
<accession>A0A822V205</accession>
<reference evidence="1 2" key="1">
    <citation type="submission" date="2016-01" db="EMBL/GenBank/DDBJ databases">
        <authorList>
            <person name="Regsiter A."/>
            <person name="william w."/>
        </authorList>
    </citation>
    <scope>NUCLEOTIDE SEQUENCE [LARGE SCALE GENOMIC DNA]</scope>
    <source>
        <strain evidence="1 2">B6</strain>
    </source>
</reference>
<evidence type="ECO:0000313" key="1">
    <source>
        <dbReference type="EMBL" id="CVI17440.1"/>
    </source>
</evidence>
<dbReference type="AlphaFoldDB" id="A0A822V205"/>
<proteinExistence type="predicted"/>
<evidence type="ECO:0000313" key="2">
    <source>
        <dbReference type="Proteomes" id="UP000192074"/>
    </source>
</evidence>
<dbReference type="Proteomes" id="UP000192074">
    <property type="component" value="Unassembled WGS sequence"/>
</dbReference>
<gene>
    <name evidence="1" type="ORF">AGR4A_Cc260017</name>
</gene>
<dbReference type="EMBL" id="FCNL01000019">
    <property type="protein sequence ID" value="CVI17440.1"/>
    <property type="molecule type" value="Genomic_DNA"/>
</dbReference>
<organism evidence="1 2">
    <name type="scientific">Agrobacterium tumefaciens str. B6</name>
    <dbReference type="NCBI Taxonomy" id="1183423"/>
    <lineage>
        <taxon>Bacteria</taxon>
        <taxon>Pseudomonadati</taxon>
        <taxon>Pseudomonadota</taxon>
        <taxon>Alphaproteobacteria</taxon>
        <taxon>Hyphomicrobiales</taxon>
        <taxon>Rhizobiaceae</taxon>
        <taxon>Rhizobium/Agrobacterium group</taxon>
        <taxon>Agrobacterium</taxon>
        <taxon>Agrobacterium tumefaciens complex</taxon>
    </lineage>
</organism>
<comment type="caution">
    <text evidence="1">The sequence shown here is derived from an EMBL/GenBank/DDBJ whole genome shotgun (WGS) entry which is preliminary data.</text>
</comment>
<protein>
    <submittedName>
        <fullName evidence="1">Uncharacterized protein</fullName>
    </submittedName>
</protein>
<sequence>MGWRGSYAGVLWRCVAMSFSPHCCACHRNSVDARLRGGESFQPKDLGWLDSCDRHSNEERKSQQKTRRFQRVF</sequence>